<evidence type="ECO:0000256" key="8">
    <source>
        <dbReference type="SAM" id="MobiDB-lite"/>
    </source>
</evidence>
<feature type="transmembrane region" description="Helical" evidence="9">
    <location>
        <begin position="298"/>
        <end position="326"/>
    </location>
</feature>
<accession>A0ABS9TSF7</accession>
<dbReference type="SUPFAM" id="SSF81345">
    <property type="entry name" value="ABC transporter involved in vitamin B12 uptake, BtuC"/>
    <property type="match status" value="1"/>
</dbReference>
<keyword evidence="11" id="KW-1185">Reference proteome</keyword>
<feature type="compositionally biased region" description="Basic and acidic residues" evidence="8">
    <location>
        <begin position="31"/>
        <end position="46"/>
    </location>
</feature>
<dbReference type="Proteomes" id="UP001299970">
    <property type="component" value="Unassembled WGS sequence"/>
</dbReference>
<evidence type="ECO:0000313" key="11">
    <source>
        <dbReference type="Proteomes" id="UP001299970"/>
    </source>
</evidence>
<evidence type="ECO:0000256" key="3">
    <source>
        <dbReference type="ARBA" id="ARBA00022448"/>
    </source>
</evidence>
<feature type="transmembrane region" description="Helical" evidence="9">
    <location>
        <begin position="175"/>
        <end position="194"/>
    </location>
</feature>
<dbReference type="InterPro" id="IPR000522">
    <property type="entry name" value="ABC_transptr_permease_BtuC"/>
</dbReference>
<feature type="region of interest" description="Disordered" evidence="8">
    <location>
        <begin position="1"/>
        <end position="46"/>
    </location>
</feature>
<name>A0ABS9TSF7_9PSEU</name>
<reference evidence="10 11" key="1">
    <citation type="submission" date="2022-03" db="EMBL/GenBank/DDBJ databases">
        <title>Pseudonocardia alaer sp. nov., a novel actinomycete isolated from reed forest soil.</title>
        <authorList>
            <person name="Wang L."/>
        </authorList>
    </citation>
    <scope>NUCLEOTIDE SEQUENCE [LARGE SCALE GENOMIC DNA]</scope>
    <source>
        <strain evidence="10 11">Y-16303</strain>
    </source>
</reference>
<feature type="transmembrane region" description="Helical" evidence="9">
    <location>
        <begin position="258"/>
        <end position="278"/>
    </location>
</feature>
<evidence type="ECO:0000313" key="10">
    <source>
        <dbReference type="EMBL" id="MCH6171293.1"/>
    </source>
</evidence>
<feature type="transmembrane region" description="Helical" evidence="9">
    <location>
        <begin position="147"/>
        <end position="169"/>
    </location>
</feature>
<feature type="transmembrane region" description="Helical" evidence="9">
    <location>
        <begin position="206"/>
        <end position="227"/>
    </location>
</feature>
<comment type="subcellular location">
    <subcellularLocation>
        <location evidence="1">Cell membrane</location>
        <topology evidence="1">Multi-pass membrane protein</topology>
    </subcellularLocation>
</comment>
<evidence type="ECO:0000256" key="2">
    <source>
        <dbReference type="ARBA" id="ARBA00007935"/>
    </source>
</evidence>
<dbReference type="Gene3D" id="1.10.3470.10">
    <property type="entry name" value="ABC transporter involved in vitamin B12 uptake, BtuC"/>
    <property type="match status" value="1"/>
</dbReference>
<evidence type="ECO:0000256" key="7">
    <source>
        <dbReference type="ARBA" id="ARBA00023136"/>
    </source>
</evidence>
<evidence type="ECO:0000256" key="1">
    <source>
        <dbReference type="ARBA" id="ARBA00004651"/>
    </source>
</evidence>
<sequence length="391" mass="40130">MSAPEDSRRDPGPASVLAPFADDPGAVGIEPAERTHEADDRDDDLDHDRRRRHTRLWMAGLLAGLLVTLPVAVSLGPVAIPVDTVAQVVSRHLLGVPLEVVWTPAQESIVWLLRVPRVLLGVAVGAGLAIAGVGLQALTRNILAEPYLLGVTSGASTLAAASILFGFGAGIGSTSLAGSAFVGALAAGVGVFLLARVGGQMTSTRLVLAGVSVGYVLHALTSFLIFASDDPDAGRSVLFWILGSLTLATHWSALVTGAVVLATLVVLLIRALPLDALAIGDNTAQTLGISPTALRATIMAVIALCVGALVAASGGIGFVGLIIPHVARMCVGSAHRRLLPVAAMIGGIFLVWADVLARTALAPQELPLGIVTAMAGAPLLFVLVRRLNPTR</sequence>
<feature type="transmembrane region" description="Helical" evidence="9">
    <location>
        <begin position="56"/>
        <end position="80"/>
    </location>
</feature>
<dbReference type="EMBL" id="JAKXMK010000041">
    <property type="protein sequence ID" value="MCH6171293.1"/>
    <property type="molecule type" value="Genomic_DNA"/>
</dbReference>
<protein>
    <submittedName>
        <fullName evidence="10">Iron ABC transporter permease</fullName>
    </submittedName>
</protein>
<evidence type="ECO:0000256" key="9">
    <source>
        <dbReference type="SAM" id="Phobius"/>
    </source>
</evidence>
<keyword evidence="4" id="KW-1003">Cell membrane</keyword>
<feature type="transmembrane region" description="Helical" evidence="9">
    <location>
        <begin position="338"/>
        <end position="360"/>
    </location>
</feature>
<gene>
    <name evidence="10" type="ORF">MMF94_36830</name>
</gene>
<dbReference type="PANTHER" id="PTHR30472:SF67">
    <property type="entry name" value="PERMEASE OF ABC TRANSPORTER-RELATED"/>
    <property type="match status" value="1"/>
</dbReference>
<evidence type="ECO:0000256" key="5">
    <source>
        <dbReference type="ARBA" id="ARBA00022692"/>
    </source>
</evidence>
<comment type="caution">
    <text evidence="10">The sequence shown here is derived from an EMBL/GenBank/DDBJ whole genome shotgun (WGS) entry which is preliminary data.</text>
</comment>
<feature type="transmembrane region" description="Helical" evidence="9">
    <location>
        <begin position="366"/>
        <end position="384"/>
    </location>
</feature>
<evidence type="ECO:0000256" key="4">
    <source>
        <dbReference type="ARBA" id="ARBA00022475"/>
    </source>
</evidence>
<dbReference type="PANTHER" id="PTHR30472">
    <property type="entry name" value="FERRIC ENTEROBACTIN TRANSPORT SYSTEM PERMEASE PROTEIN"/>
    <property type="match status" value="1"/>
</dbReference>
<dbReference type="InterPro" id="IPR037294">
    <property type="entry name" value="ABC_BtuC-like"/>
</dbReference>
<feature type="compositionally biased region" description="Basic and acidic residues" evidence="8">
    <location>
        <begin position="1"/>
        <end position="11"/>
    </location>
</feature>
<comment type="similarity">
    <text evidence="2">Belongs to the binding-protein-dependent transport system permease family. FecCD subfamily.</text>
</comment>
<proteinExistence type="inferred from homology"/>
<keyword evidence="6 9" id="KW-1133">Transmembrane helix</keyword>
<keyword evidence="3" id="KW-0813">Transport</keyword>
<feature type="transmembrane region" description="Helical" evidence="9">
    <location>
        <begin position="118"/>
        <end position="135"/>
    </location>
</feature>
<feature type="transmembrane region" description="Helical" evidence="9">
    <location>
        <begin position="233"/>
        <end position="251"/>
    </location>
</feature>
<keyword evidence="7 9" id="KW-0472">Membrane</keyword>
<evidence type="ECO:0000256" key="6">
    <source>
        <dbReference type="ARBA" id="ARBA00022989"/>
    </source>
</evidence>
<keyword evidence="5 9" id="KW-0812">Transmembrane</keyword>
<organism evidence="10 11">
    <name type="scientific">Pseudonocardia alaniniphila</name>
    <dbReference type="NCBI Taxonomy" id="75291"/>
    <lineage>
        <taxon>Bacteria</taxon>
        <taxon>Bacillati</taxon>
        <taxon>Actinomycetota</taxon>
        <taxon>Actinomycetes</taxon>
        <taxon>Pseudonocardiales</taxon>
        <taxon>Pseudonocardiaceae</taxon>
        <taxon>Pseudonocardia</taxon>
    </lineage>
</organism>
<dbReference type="Pfam" id="PF01032">
    <property type="entry name" value="FecCD"/>
    <property type="match status" value="1"/>
</dbReference>
<dbReference type="CDD" id="cd06550">
    <property type="entry name" value="TM_ABC_iron-siderophores_like"/>
    <property type="match status" value="1"/>
</dbReference>